<dbReference type="GO" id="GO:0008235">
    <property type="term" value="F:metalloexopeptidase activity"/>
    <property type="evidence" value="ECO:0007669"/>
    <property type="project" value="InterPro"/>
</dbReference>
<dbReference type="SUPFAM" id="SSF53187">
    <property type="entry name" value="Zn-dependent exopeptidases"/>
    <property type="match status" value="1"/>
</dbReference>
<evidence type="ECO:0000313" key="3">
    <source>
        <dbReference type="EMBL" id="QMW06943.1"/>
    </source>
</evidence>
<gene>
    <name evidence="3" type="ORF">H3H32_13855</name>
</gene>
<feature type="domain" description="Peptidase M28" evidence="2">
    <location>
        <begin position="216"/>
        <end position="386"/>
    </location>
</feature>
<dbReference type="Gene3D" id="3.40.630.10">
    <property type="entry name" value="Zn peptidases"/>
    <property type="match status" value="1"/>
</dbReference>
<feature type="transmembrane region" description="Helical" evidence="1">
    <location>
        <begin position="162"/>
        <end position="180"/>
    </location>
</feature>
<keyword evidence="4" id="KW-1185">Reference proteome</keyword>
<keyword evidence="3" id="KW-0378">Hydrolase</keyword>
<keyword evidence="1" id="KW-1133">Transmembrane helix</keyword>
<name>A0A7G5H751_9BACT</name>
<feature type="transmembrane region" description="Helical" evidence="1">
    <location>
        <begin position="66"/>
        <end position="95"/>
    </location>
</feature>
<reference evidence="3 4" key="1">
    <citation type="submission" date="2020-07" db="EMBL/GenBank/DDBJ databases">
        <title>Spirosoma foliorum sp. nov., isolated from the leaves on the Nejang mountain Korea, Republic of.</title>
        <authorList>
            <person name="Ho H."/>
            <person name="Lee Y.-J."/>
            <person name="Nurcahyanto D.-A."/>
            <person name="Kim S.-G."/>
        </authorList>
    </citation>
    <scope>NUCLEOTIDE SEQUENCE [LARGE SCALE GENOMIC DNA]</scope>
    <source>
        <strain evidence="3 4">PL0136</strain>
    </source>
</reference>
<dbReference type="Pfam" id="PF04389">
    <property type="entry name" value="Peptidase_M28"/>
    <property type="match status" value="1"/>
</dbReference>
<feature type="transmembrane region" description="Helical" evidence="1">
    <location>
        <begin position="192"/>
        <end position="214"/>
    </location>
</feature>
<dbReference type="KEGG" id="sfol:H3H32_13855"/>
<dbReference type="GO" id="GO:0006508">
    <property type="term" value="P:proteolysis"/>
    <property type="evidence" value="ECO:0007669"/>
    <property type="project" value="InterPro"/>
</dbReference>
<organism evidence="3 4">
    <name type="scientific">Spirosoma foliorum</name>
    <dbReference type="NCBI Taxonomy" id="2710596"/>
    <lineage>
        <taxon>Bacteria</taxon>
        <taxon>Pseudomonadati</taxon>
        <taxon>Bacteroidota</taxon>
        <taxon>Cytophagia</taxon>
        <taxon>Cytophagales</taxon>
        <taxon>Cytophagaceae</taxon>
        <taxon>Spirosoma</taxon>
    </lineage>
</organism>
<keyword evidence="1" id="KW-0472">Membrane</keyword>
<evidence type="ECO:0000259" key="2">
    <source>
        <dbReference type="Pfam" id="PF04389"/>
    </source>
</evidence>
<dbReference type="EMBL" id="CP059732">
    <property type="protein sequence ID" value="QMW06943.1"/>
    <property type="molecule type" value="Genomic_DNA"/>
</dbReference>
<dbReference type="InterPro" id="IPR007484">
    <property type="entry name" value="Peptidase_M28"/>
</dbReference>
<protein>
    <submittedName>
        <fullName evidence="3">M20/M25/M40 family metallo-hydrolase</fullName>
    </submittedName>
</protein>
<dbReference type="InterPro" id="IPR045175">
    <property type="entry name" value="M28_fam"/>
</dbReference>
<evidence type="ECO:0000313" key="4">
    <source>
        <dbReference type="Proteomes" id="UP000515369"/>
    </source>
</evidence>
<dbReference type="Proteomes" id="UP000515369">
    <property type="component" value="Chromosome"/>
</dbReference>
<dbReference type="PANTHER" id="PTHR12147">
    <property type="entry name" value="METALLOPEPTIDASE M28 FAMILY MEMBER"/>
    <property type="match status" value="1"/>
</dbReference>
<sequence>MKIPVLNYNPVNSSSDILHDLAALPHRGTATPEGAEAARLLQSHLTEMGASVRTEPFQTPKTYVTIVYWLIGGLLTGLILLPVTGVAVGFVWYFFWMAWKYFNWRYSFIVRFPIQHTATNVIGKWEGSGAGENRRKVILMAHYDTAPVSFLYSPKQQANFRISLLISLWLMLLAASLATLEVFKIGLPYLTYVRYGLIGYFSLQAIVGTAGYWLKGYTNGASDNATGVAAALATADRLREANLPDLDLEVVLTSAEEVGMIGAHAYVEAHKREWKRSQTLAINFDTLGAGKLTVIEQTGTAELIQYKNEPTRLARQLIENDFFKNRAQIGRWHTADFDSVWFVRNRIPVLALCALDADGRMPHIHQPDDVLANVDKAPIDTAIDLSEAVVVEWLKNQPAK</sequence>
<evidence type="ECO:0000256" key="1">
    <source>
        <dbReference type="SAM" id="Phobius"/>
    </source>
</evidence>
<dbReference type="AlphaFoldDB" id="A0A7G5H751"/>
<accession>A0A7G5H751</accession>
<keyword evidence="1" id="KW-0812">Transmembrane</keyword>
<proteinExistence type="predicted"/>
<dbReference type="PANTHER" id="PTHR12147:SF26">
    <property type="entry name" value="PEPTIDASE M28 DOMAIN-CONTAINING PROTEIN"/>
    <property type="match status" value="1"/>
</dbReference>